<gene>
    <name evidence="1" type="ORF">AN1_LOCUS7901</name>
</gene>
<reference evidence="1 2" key="1">
    <citation type="submission" date="2019-11" db="EMBL/GenBank/DDBJ databases">
        <authorList>
            <person name="Jiao W.-B."/>
            <person name="Schneeberger K."/>
        </authorList>
    </citation>
    <scope>NUCLEOTIDE SEQUENCE [LARGE SCALE GENOMIC DNA]</scope>
    <source>
        <strain evidence="2">cv. An-1</strain>
    </source>
</reference>
<sequence>MEFFFQLKDWFSKKLLLLQQWRLDLIFALSHVSNSFHLRSIEIPKPPPLRPYGHETLVSLQNTRPPPSRPYGHETLFAEISTSKTL</sequence>
<evidence type="ECO:0000313" key="1">
    <source>
        <dbReference type="EMBL" id="VYS52439.1"/>
    </source>
</evidence>
<dbReference type="EMBL" id="CACRSJ010000105">
    <property type="protein sequence ID" value="VYS52439.1"/>
    <property type="molecule type" value="Genomic_DNA"/>
</dbReference>
<evidence type="ECO:0000313" key="2">
    <source>
        <dbReference type="Proteomes" id="UP000426265"/>
    </source>
</evidence>
<organism evidence="1 2">
    <name type="scientific">Arabidopsis thaliana</name>
    <name type="common">Mouse-ear cress</name>
    <dbReference type="NCBI Taxonomy" id="3702"/>
    <lineage>
        <taxon>Eukaryota</taxon>
        <taxon>Viridiplantae</taxon>
        <taxon>Streptophyta</taxon>
        <taxon>Embryophyta</taxon>
        <taxon>Tracheophyta</taxon>
        <taxon>Spermatophyta</taxon>
        <taxon>Magnoliopsida</taxon>
        <taxon>eudicotyledons</taxon>
        <taxon>Gunneridae</taxon>
        <taxon>Pentapetalae</taxon>
        <taxon>rosids</taxon>
        <taxon>malvids</taxon>
        <taxon>Brassicales</taxon>
        <taxon>Brassicaceae</taxon>
        <taxon>Camelineae</taxon>
        <taxon>Arabidopsis</taxon>
    </lineage>
</organism>
<accession>A0A654ET22</accession>
<proteinExistence type="predicted"/>
<dbReference type="Proteomes" id="UP000426265">
    <property type="component" value="Unassembled WGS sequence"/>
</dbReference>
<name>A0A654ET22_ARATH</name>
<protein>
    <submittedName>
        <fullName evidence="1">Uncharacterized protein</fullName>
    </submittedName>
</protein>
<dbReference type="AlphaFoldDB" id="A0A654ET22"/>